<feature type="domain" description="CUB" evidence="5">
    <location>
        <begin position="63"/>
        <end position="191"/>
    </location>
</feature>
<evidence type="ECO:0000256" key="1">
    <source>
        <dbReference type="ARBA" id="ARBA00022737"/>
    </source>
</evidence>
<keyword evidence="1" id="KW-0677">Repeat</keyword>
<dbReference type="PROSITE" id="PS01180">
    <property type="entry name" value="CUB"/>
    <property type="match status" value="1"/>
</dbReference>
<dbReference type="Gene3D" id="2.60.120.290">
    <property type="entry name" value="Spermadhesin, CUB domain"/>
    <property type="match status" value="1"/>
</dbReference>
<accession>A0A1I7S191</accession>
<dbReference type="WBParaSite" id="BXY_0676600.1">
    <property type="protein sequence ID" value="BXY_0676600.1"/>
    <property type="gene ID" value="BXY_0676600"/>
</dbReference>
<sequence>MQRPAKPSPIGYSSVFYYAQFVFINSVIWLAVSVMELAQPLPYDLSELMNSTLFNRQEDQEICRRFQTGGMERLSEFASPFFPSKYPPNTECIRTIHAPPGYDIVFRFSDVFQIEASYEDSLNHPNAIAQHCPNDFLEIRDGRYSFSPLVGRFCGMRPPPEIRAQSGYAWLNFHSDGLIEERGFSAEYEFVRKWNQTNAVQTNDCHQSHVMHLDGYVNVSAVQLSYLVGPENNQQSVRESLKASTQTPRVQKHTTFAENGHVQRERAVNTSSPTEIWHTEESYSTRTPSVQMESLSIDTSLMTVNV</sequence>
<dbReference type="PANTHER" id="PTHR24251:SF28">
    <property type="entry name" value="NEUROPILIN AND TOLLOID-LIKE, ISOFORM B"/>
    <property type="match status" value="1"/>
</dbReference>
<keyword evidence="4" id="KW-1133">Transmembrane helix</keyword>
<evidence type="ECO:0000256" key="4">
    <source>
        <dbReference type="SAM" id="Phobius"/>
    </source>
</evidence>
<dbReference type="SMART" id="SM00042">
    <property type="entry name" value="CUB"/>
    <property type="match status" value="1"/>
</dbReference>
<dbReference type="PANTHER" id="PTHR24251">
    <property type="entry name" value="OVOCHYMASE-RELATED"/>
    <property type="match status" value="1"/>
</dbReference>
<keyword evidence="4" id="KW-0472">Membrane</keyword>
<dbReference type="AlphaFoldDB" id="A0A1I7S191"/>
<dbReference type="eggNOG" id="KOG4586">
    <property type="taxonomic scope" value="Eukaryota"/>
</dbReference>
<proteinExistence type="predicted"/>
<keyword evidence="4" id="KW-0812">Transmembrane</keyword>
<name>A0A1I7S191_BURXY</name>
<evidence type="ECO:0000313" key="6">
    <source>
        <dbReference type="Proteomes" id="UP000095284"/>
    </source>
</evidence>
<dbReference type="Pfam" id="PF00431">
    <property type="entry name" value="CUB"/>
    <property type="match status" value="1"/>
</dbReference>
<evidence type="ECO:0000313" key="7">
    <source>
        <dbReference type="WBParaSite" id="BXY_0676600.1"/>
    </source>
</evidence>
<dbReference type="SUPFAM" id="SSF49854">
    <property type="entry name" value="Spermadhesin, CUB domain"/>
    <property type="match status" value="1"/>
</dbReference>
<organism evidence="6 7">
    <name type="scientific">Bursaphelenchus xylophilus</name>
    <name type="common">Pinewood nematode worm</name>
    <name type="synonym">Aphelenchoides xylophilus</name>
    <dbReference type="NCBI Taxonomy" id="6326"/>
    <lineage>
        <taxon>Eukaryota</taxon>
        <taxon>Metazoa</taxon>
        <taxon>Ecdysozoa</taxon>
        <taxon>Nematoda</taxon>
        <taxon>Chromadorea</taxon>
        <taxon>Rhabditida</taxon>
        <taxon>Tylenchina</taxon>
        <taxon>Tylenchomorpha</taxon>
        <taxon>Aphelenchoidea</taxon>
        <taxon>Aphelenchoididae</taxon>
        <taxon>Bursaphelenchus</taxon>
    </lineage>
</organism>
<evidence type="ECO:0000256" key="2">
    <source>
        <dbReference type="ARBA" id="ARBA00023157"/>
    </source>
</evidence>
<dbReference type="Proteomes" id="UP000095284">
    <property type="component" value="Unplaced"/>
</dbReference>
<dbReference type="CDD" id="cd00041">
    <property type="entry name" value="CUB"/>
    <property type="match status" value="1"/>
</dbReference>
<protein>
    <submittedName>
        <fullName evidence="7">CUB domain-containing protein</fullName>
    </submittedName>
</protein>
<keyword evidence="2" id="KW-1015">Disulfide bond</keyword>
<feature type="transmembrane region" description="Helical" evidence="4">
    <location>
        <begin position="12"/>
        <end position="32"/>
    </location>
</feature>
<evidence type="ECO:0000256" key="3">
    <source>
        <dbReference type="PROSITE-ProRule" id="PRU00059"/>
    </source>
</evidence>
<evidence type="ECO:0000259" key="5">
    <source>
        <dbReference type="PROSITE" id="PS01180"/>
    </source>
</evidence>
<reference evidence="7" key="1">
    <citation type="submission" date="2016-11" db="UniProtKB">
        <authorList>
            <consortium name="WormBaseParasite"/>
        </authorList>
    </citation>
    <scope>IDENTIFICATION</scope>
</reference>
<dbReference type="InterPro" id="IPR035914">
    <property type="entry name" value="Sperma_CUB_dom_sf"/>
</dbReference>
<comment type="caution">
    <text evidence="3">Lacks conserved residue(s) required for the propagation of feature annotation.</text>
</comment>
<dbReference type="InterPro" id="IPR000859">
    <property type="entry name" value="CUB_dom"/>
</dbReference>